<dbReference type="InterPro" id="IPR022398">
    <property type="entry name" value="Peptidase_S8_His-AS"/>
</dbReference>
<dbReference type="InterPro" id="IPR046450">
    <property type="entry name" value="PA_dom_sf"/>
</dbReference>
<feature type="signal peptide" evidence="10">
    <location>
        <begin position="1"/>
        <end position="25"/>
    </location>
</feature>
<evidence type="ECO:0000259" key="11">
    <source>
        <dbReference type="Pfam" id="PF00082"/>
    </source>
</evidence>
<proteinExistence type="inferred from homology"/>
<dbReference type="Proteomes" id="UP000199385">
    <property type="component" value="Chromosome I"/>
</dbReference>
<protein>
    <submittedName>
        <fullName evidence="13">Serine protease, subtilisin family</fullName>
    </submittedName>
</protein>
<dbReference type="GO" id="GO:0006508">
    <property type="term" value="P:proteolysis"/>
    <property type="evidence" value="ECO:0007669"/>
    <property type="project" value="UniProtKB-KW"/>
</dbReference>
<dbReference type="AlphaFoldDB" id="A0A1A8ZXV7"/>
<keyword evidence="14" id="KW-1185">Reference proteome</keyword>
<evidence type="ECO:0000256" key="6">
    <source>
        <dbReference type="ARBA" id="ARBA00022825"/>
    </source>
</evidence>
<evidence type="ECO:0000259" key="12">
    <source>
        <dbReference type="Pfam" id="PF02225"/>
    </source>
</evidence>
<dbReference type="Gene3D" id="3.40.50.200">
    <property type="entry name" value="Peptidase S8/S53 domain"/>
    <property type="match status" value="1"/>
</dbReference>
<dbReference type="PANTHER" id="PTHR43399">
    <property type="entry name" value="SUBTILISIN-RELATED"/>
    <property type="match status" value="1"/>
</dbReference>
<sequence>MRRSPRRLVAVTVAAALAAVPGAPAAGNPTSAPAPTADAGGVTDTVTLITGDVVRVTHPASGADVVTVDRRTGSTGGVQTQTVGGDLYVIPDAVLPFLAADRLDRELFNVTDLIEDGFDDGHAPELPLIATYPGNATARAAAPAAPAKARKVRDLRSINGMALSAAKKDAGSFWRALAPTGGSGRFTGGVGKLWLDGRVQVDLADSVAQVGAPQAWAAGSDGTGSTVAVLDTGVDATHPDLTGKIKDAVSFVPGSDTGDRRGHGTHVASTVAGTGAASGGTEKGVAPGADLLIGKVLDDTGSGLNSWIIAGMEWAAQHARVVNMSLGSTEPSDGTDPMAQAVERLTAQTGTLFVIAAGNTYGESTIGSPGAANSALTVAAVDGRDVRAAFSSQGPRFGDQGLKPDISAPGVQILAARAAQSPGTGSYVKMSGTSMATPHVAGAAAIVAAAHPDWSGDRIKDALMSASRTLPGTTPYQVGSGRLDVPAALGDLQATGSADLGFHAWPHTDDQPVSRTVTYRNSGDAAVTLDLALTVTGPTGQPAALATVTPERVTVPAGGTATATVTGDPDAVTGTGRFTGALVATDGTGAARAHTAVALVKEDERYNLALKGTDRDGGPIGGYVTVYRYGDTSTRTVALDPTTGAAPALRLPPGEYTVTGFLPVSGDGGPDSLGAALLGTPSLKLDADRTVELDARQAHKVTVSTPRPSEDSYRRIQYFRDSGIGGRYAAFSALYGVSPQVDDVYAAPTGRISGGSYEFAARWDRGVAHLKLAAHTPATSQLDPLYQNGSTRLDGKVELTGVHAGTGRPEDYAGLDATGKAVLVTRDDTVTPAARAQAALAAGAALLVVVNDRPGTYYQQAGFTELPVISLTRAQGEPLLAAARAGTLVLRGDAVAFSPYQYHLIRAWSGEVPADPTYAPTEEDLARVDQTFRAGTPTLVFDLVAECRPYYWPPCQGEYEPVAAPSTRVDYFSTQEGTAWYQKAETVGGWEQRHDQVVYRPGQRTARNWFNPVTRPRLGPGFWLPYRDGDVLAVNVPPHSGDLTGSDATATLRSRLFQNGVRVGREQPSQAVQTSVPATDGPAEYRFEQESILPAGPWIAPTRTRTAWTFRSARPAVDQRVLLPLLQLDYRIDTDLTGSVKAGGQQKLGLTAAHVAGVTGAGTPAGGTLSVSYDDGASWQPVTLTADGAGTWSAMLKHPGAAGFVSLKATAWDDAGNKVEQEIIRAYRIR</sequence>
<dbReference type="InterPro" id="IPR036852">
    <property type="entry name" value="Peptidase_S8/S53_dom_sf"/>
</dbReference>
<feature type="active site" description="Charge relay system" evidence="7 8">
    <location>
        <position position="263"/>
    </location>
</feature>
<dbReference type="SUPFAM" id="SSF52743">
    <property type="entry name" value="Subtilisin-like"/>
    <property type="match status" value="1"/>
</dbReference>
<dbReference type="Gene3D" id="2.60.40.10">
    <property type="entry name" value="Immunoglobulins"/>
    <property type="match status" value="1"/>
</dbReference>
<dbReference type="Gene3D" id="3.50.30.30">
    <property type="match status" value="1"/>
</dbReference>
<keyword evidence="6 8" id="KW-0720">Serine protease</keyword>
<dbReference type="InterPro" id="IPR015500">
    <property type="entry name" value="Peptidase_S8_subtilisin-rel"/>
</dbReference>
<dbReference type="PANTHER" id="PTHR43399:SF4">
    <property type="entry name" value="CELL WALL-ASSOCIATED PROTEASE"/>
    <property type="match status" value="1"/>
</dbReference>
<dbReference type="EMBL" id="LT594323">
    <property type="protein sequence ID" value="SBT48979.1"/>
    <property type="molecule type" value="Genomic_DNA"/>
</dbReference>
<evidence type="ECO:0000256" key="7">
    <source>
        <dbReference type="PIRSR" id="PIRSR615500-1"/>
    </source>
</evidence>
<dbReference type="Pfam" id="PF02225">
    <property type="entry name" value="PA"/>
    <property type="match status" value="1"/>
</dbReference>
<keyword evidence="3 8" id="KW-0645">Protease</keyword>
<dbReference type="GO" id="GO:0004252">
    <property type="term" value="F:serine-type endopeptidase activity"/>
    <property type="evidence" value="ECO:0007669"/>
    <property type="project" value="UniProtKB-UniRule"/>
</dbReference>
<dbReference type="PROSITE" id="PS51892">
    <property type="entry name" value="SUBTILASE"/>
    <property type="match status" value="1"/>
</dbReference>
<evidence type="ECO:0000256" key="3">
    <source>
        <dbReference type="ARBA" id="ARBA00022670"/>
    </source>
</evidence>
<dbReference type="PROSITE" id="PS00136">
    <property type="entry name" value="SUBTILASE_ASP"/>
    <property type="match status" value="1"/>
</dbReference>
<evidence type="ECO:0000256" key="5">
    <source>
        <dbReference type="ARBA" id="ARBA00022801"/>
    </source>
</evidence>
<evidence type="ECO:0000256" key="9">
    <source>
        <dbReference type="RuleBase" id="RU003355"/>
    </source>
</evidence>
<gene>
    <name evidence="13" type="ORF">GA0070611_4250</name>
</gene>
<dbReference type="Pfam" id="PF00082">
    <property type="entry name" value="Peptidase_S8"/>
    <property type="match status" value="1"/>
</dbReference>
<comment type="similarity">
    <text evidence="1 8 9">Belongs to the peptidase S8 family.</text>
</comment>
<keyword evidence="5 8" id="KW-0378">Hydrolase</keyword>
<feature type="active site" description="Charge relay system" evidence="7 8">
    <location>
        <position position="434"/>
    </location>
</feature>
<dbReference type="PROSITE" id="PS00137">
    <property type="entry name" value="SUBTILASE_HIS"/>
    <property type="match status" value="1"/>
</dbReference>
<evidence type="ECO:0000256" key="10">
    <source>
        <dbReference type="SAM" id="SignalP"/>
    </source>
</evidence>
<evidence type="ECO:0000313" key="14">
    <source>
        <dbReference type="Proteomes" id="UP000199385"/>
    </source>
</evidence>
<dbReference type="SUPFAM" id="SSF50939">
    <property type="entry name" value="Sialidases"/>
    <property type="match status" value="1"/>
</dbReference>
<dbReference type="InterPro" id="IPR023827">
    <property type="entry name" value="Peptidase_S8_Asp-AS"/>
</dbReference>
<accession>A0A1A8ZXV7</accession>
<dbReference type="InterPro" id="IPR003137">
    <property type="entry name" value="PA_domain"/>
</dbReference>
<reference evidence="14" key="1">
    <citation type="submission" date="2016-06" db="EMBL/GenBank/DDBJ databases">
        <authorList>
            <person name="Varghese N."/>
            <person name="Submissions Spin"/>
        </authorList>
    </citation>
    <scope>NUCLEOTIDE SEQUENCE [LARGE SCALE GENOMIC DNA]</scope>
    <source>
        <strain evidence="14">DSM 44815</strain>
    </source>
</reference>
<dbReference type="SUPFAM" id="SSF52025">
    <property type="entry name" value="PA domain"/>
    <property type="match status" value="1"/>
</dbReference>
<keyword evidence="4 10" id="KW-0732">Signal</keyword>
<feature type="domain" description="Peptidase S8/S53" evidence="11">
    <location>
        <begin position="222"/>
        <end position="475"/>
    </location>
</feature>
<dbReference type="PATRIC" id="fig|261654.4.peg.4318"/>
<feature type="active site" description="Charge relay system" evidence="7 8">
    <location>
        <position position="231"/>
    </location>
</feature>
<evidence type="ECO:0000256" key="8">
    <source>
        <dbReference type="PROSITE-ProRule" id="PRU01240"/>
    </source>
</evidence>
<dbReference type="RefSeq" id="WP_157740361.1">
    <property type="nucleotide sequence ID" value="NZ_LT594323.1"/>
</dbReference>
<dbReference type="InterPro" id="IPR000209">
    <property type="entry name" value="Peptidase_S8/S53_dom"/>
</dbReference>
<feature type="chain" id="PRO_5008383029" evidence="10">
    <location>
        <begin position="26"/>
        <end position="1230"/>
    </location>
</feature>
<name>A0A1A8ZXV7_9ACTN</name>
<evidence type="ECO:0000313" key="13">
    <source>
        <dbReference type="EMBL" id="SBT48979.1"/>
    </source>
</evidence>
<dbReference type="InterPro" id="IPR013783">
    <property type="entry name" value="Ig-like_fold"/>
</dbReference>
<dbReference type="InterPro" id="IPR023828">
    <property type="entry name" value="Peptidase_S8_Ser-AS"/>
</dbReference>
<dbReference type="InterPro" id="IPR036278">
    <property type="entry name" value="Sialidase_sf"/>
</dbReference>
<dbReference type="STRING" id="261654.GA0070611_4250"/>
<dbReference type="InterPro" id="IPR051048">
    <property type="entry name" value="Peptidase_S8/S53_subtilisin"/>
</dbReference>
<dbReference type="GO" id="GO:0005975">
    <property type="term" value="P:carbohydrate metabolic process"/>
    <property type="evidence" value="ECO:0007669"/>
    <property type="project" value="UniProtKB-ARBA"/>
</dbReference>
<organism evidence="13 14">
    <name type="scientific">Micromonospora auratinigra</name>
    <dbReference type="NCBI Taxonomy" id="261654"/>
    <lineage>
        <taxon>Bacteria</taxon>
        <taxon>Bacillati</taxon>
        <taxon>Actinomycetota</taxon>
        <taxon>Actinomycetes</taxon>
        <taxon>Micromonosporales</taxon>
        <taxon>Micromonosporaceae</taxon>
        <taxon>Micromonospora</taxon>
    </lineage>
</organism>
<feature type="domain" description="PA" evidence="12">
    <location>
        <begin position="804"/>
        <end position="879"/>
    </location>
</feature>
<evidence type="ECO:0000256" key="1">
    <source>
        <dbReference type="ARBA" id="ARBA00011073"/>
    </source>
</evidence>
<dbReference type="PRINTS" id="PR00723">
    <property type="entry name" value="SUBTILISIN"/>
</dbReference>
<dbReference type="InterPro" id="IPR017296">
    <property type="entry name" value="Peptidase_S8A_SAM-P45"/>
</dbReference>
<dbReference type="PIRSF" id="PIRSF037852">
    <property type="entry name" value="Subtilisin_rel_SAV5721"/>
    <property type="match status" value="1"/>
</dbReference>
<evidence type="ECO:0000256" key="2">
    <source>
        <dbReference type="ARBA" id="ARBA00022525"/>
    </source>
</evidence>
<keyword evidence="2" id="KW-0964">Secreted</keyword>
<dbReference type="OrthoDB" id="5167143at2"/>
<evidence type="ECO:0000256" key="4">
    <source>
        <dbReference type="ARBA" id="ARBA00022729"/>
    </source>
</evidence>
<dbReference type="PROSITE" id="PS00138">
    <property type="entry name" value="SUBTILASE_SER"/>
    <property type="match status" value="1"/>
</dbReference>